<proteinExistence type="predicted"/>
<dbReference type="Proteomes" id="UP000594014">
    <property type="component" value="Chromosome"/>
</dbReference>
<dbReference type="EMBL" id="CP042469">
    <property type="protein sequence ID" value="QOX63507.1"/>
    <property type="molecule type" value="Genomic_DNA"/>
</dbReference>
<evidence type="ECO:0000313" key="1">
    <source>
        <dbReference type="EMBL" id="QOX63507.1"/>
    </source>
</evidence>
<protein>
    <submittedName>
        <fullName evidence="1">Uncharacterized protein</fullName>
    </submittedName>
</protein>
<sequence length="273" mass="30369">MGKPATNPVIDRRIAEVLQDKAREAVVPEFLLDRIHAEINEKEKGYCEMNKGFFKGMGIKGMKPVVVASLIVILTAATSFAATQISSLVSTSKDVFDEFPTAKQVEKAVNYVPNYVDSFSNGFYFKDASVSSTKALDGDKNTVNAYEGINFNYTKDGASKEQYISLSADPKTEGINDTELGMNEETVSLGDMDLIYSKVTFKVTPEGYIPTAEEQKLVDQEKMWLSEGSEKVEVTEVQYLRWMQDGISYNLMDNGFAVDKDDFINMAKEIIAD</sequence>
<name>A0ACD1AAS6_9FIRM</name>
<accession>A0ACD1AAS6</accession>
<gene>
    <name evidence="1" type="ORF">FRZ06_09160</name>
</gene>
<reference evidence="1" key="1">
    <citation type="submission" date="2019-08" db="EMBL/GenBank/DDBJ databases">
        <title>Genome sequence of Clostridiales bacterium MT110.</title>
        <authorList>
            <person name="Cao J."/>
        </authorList>
    </citation>
    <scope>NUCLEOTIDE SEQUENCE</scope>
    <source>
        <strain evidence="1">MT110</strain>
    </source>
</reference>
<organism evidence="1 2">
    <name type="scientific">Anoxybacterium hadale</name>
    <dbReference type="NCBI Taxonomy" id="3408580"/>
    <lineage>
        <taxon>Bacteria</taxon>
        <taxon>Bacillati</taxon>
        <taxon>Bacillota</taxon>
        <taxon>Clostridia</taxon>
        <taxon>Peptostreptococcales</taxon>
        <taxon>Anaerovoracaceae</taxon>
        <taxon>Anoxybacterium</taxon>
    </lineage>
</organism>
<evidence type="ECO:0000313" key="2">
    <source>
        <dbReference type="Proteomes" id="UP000594014"/>
    </source>
</evidence>
<keyword evidence="2" id="KW-1185">Reference proteome</keyword>